<dbReference type="InterPro" id="IPR045021">
    <property type="entry name" value="PSI1/2/3"/>
</dbReference>
<evidence type="ECO:0000259" key="1">
    <source>
        <dbReference type="Pfam" id="PF11961"/>
    </source>
</evidence>
<dbReference type="AlphaFoldDB" id="A0A835MEY2"/>
<dbReference type="Pfam" id="PF11961">
    <property type="entry name" value="DUF3475"/>
    <property type="match status" value="1"/>
</dbReference>
<sequence>MIVSDPFGALGPAKSASLGLGKAVEALNTLGSSMTNLNLSSGFVPRAATKGNIISILAFEVANTIVKGATLMQSLSKENIEHLKEVGLPLEGVQCLVSKDMEDLLRIAAADKREELKIFSSEVVRFGNRCKDPQWHNLHRYFEKMGIEVVTQKQLKGRSRSSDAAIDDHGPVYS</sequence>
<dbReference type="GO" id="GO:0045927">
    <property type="term" value="P:positive regulation of growth"/>
    <property type="evidence" value="ECO:0007669"/>
    <property type="project" value="InterPro"/>
</dbReference>
<name>A0A835MEY2_9MAGN</name>
<dbReference type="OrthoDB" id="1930959at2759"/>
<gene>
    <name evidence="2" type="ORF">IFM89_018498</name>
</gene>
<keyword evidence="3" id="KW-1185">Reference proteome</keyword>
<feature type="non-terminal residue" evidence="2">
    <location>
        <position position="174"/>
    </location>
</feature>
<dbReference type="Proteomes" id="UP000631114">
    <property type="component" value="Unassembled WGS sequence"/>
</dbReference>
<dbReference type="PANTHER" id="PTHR31730">
    <property type="entry name" value="OS01G0873900 PROTEIN"/>
    <property type="match status" value="1"/>
</dbReference>
<evidence type="ECO:0000313" key="2">
    <source>
        <dbReference type="EMBL" id="KAF9621281.1"/>
    </source>
</evidence>
<reference evidence="2 3" key="1">
    <citation type="submission" date="2020-10" db="EMBL/GenBank/DDBJ databases">
        <title>The Coptis chinensis genome and diversification of protoberbering-type alkaloids.</title>
        <authorList>
            <person name="Wang B."/>
            <person name="Shu S."/>
            <person name="Song C."/>
            <person name="Liu Y."/>
        </authorList>
    </citation>
    <scope>NUCLEOTIDE SEQUENCE [LARGE SCALE GENOMIC DNA]</scope>
    <source>
        <strain evidence="2">HL-2020</strain>
        <tissue evidence="2">Leaf</tissue>
    </source>
</reference>
<dbReference type="PANTHER" id="PTHR31730:SF32">
    <property type="entry name" value="PROTEIN PSK SIMULATOR 1"/>
    <property type="match status" value="1"/>
</dbReference>
<dbReference type="InterPro" id="IPR021864">
    <property type="entry name" value="DUF3475"/>
</dbReference>
<organism evidence="2 3">
    <name type="scientific">Coptis chinensis</name>
    <dbReference type="NCBI Taxonomy" id="261450"/>
    <lineage>
        <taxon>Eukaryota</taxon>
        <taxon>Viridiplantae</taxon>
        <taxon>Streptophyta</taxon>
        <taxon>Embryophyta</taxon>
        <taxon>Tracheophyta</taxon>
        <taxon>Spermatophyta</taxon>
        <taxon>Magnoliopsida</taxon>
        <taxon>Ranunculales</taxon>
        <taxon>Ranunculaceae</taxon>
        <taxon>Coptidoideae</taxon>
        <taxon>Coptis</taxon>
    </lineage>
</organism>
<evidence type="ECO:0000313" key="3">
    <source>
        <dbReference type="Proteomes" id="UP000631114"/>
    </source>
</evidence>
<feature type="domain" description="DUF3475" evidence="1">
    <location>
        <begin position="56"/>
        <end position="112"/>
    </location>
</feature>
<dbReference type="EMBL" id="JADFTS010000002">
    <property type="protein sequence ID" value="KAF9621281.1"/>
    <property type="molecule type" value="Genomic_DNA"/>
</dbReference>
<comment type="caution">
    <text evidence="2">The sequence shown here is derived from an EMBL/GenBank/DDBJ whole genome shotgun (WGS) entry which is preliminary data.</text>
</comment>
<proteinExistence type="predicted"/>
<accession>A0A835MEY2</accession>
<protein>
    <recommendedName>
        <fullName evidence="1">DUF3475 domain-containing protein</fullName>
    </recommendedName>
</protein>